<reference evidence="2 3" key="1">
    <citation type="journal article" date="2014" name="Genome Announc.">
        <title>Draft Genome Sequences of Marine Flavobacterium Algibacter lectus Strains SS8 and NR4.</title>
        <authorList>
            <person name="Takatani N."/>
            <person name="Nakanishi M."/>
            <person name="Meirelles P."/>
            <person name="Mino S."/>
            <person name="Suda W."/>
            <person name="Oshima K."/>
            <person name="Hattori M."/>
            <person name="Ohkuma M."/>
            <person name="Hosokawa M."/>
            <person name="Miyashita K."/>
            <person name="Thompson F.L."/>
            <person name="Niwa A."/>
            <person name="Sawabe T."/>
            <person name="Sawabe T."/>
        </authorList>
    </citation>
    <scope>NUCLEOTIDE SEQUENCE [LARGE SCALE GENOMIC DNA]</scope>
    <source>
        <strain evidence="2 3">JCM 19300</strain>
    </source>
</reference>
<dbReference type="SUPFAM" id="SSF53756">
    <property type="entry name" value="UDP-Glycosyltransferase/glycogen phosphorylase"/>
    <property type="match status" value="1"/>
</dbReference>
<organism evidence="2 3">
    <name type="scientific">Algibacter lectus</name>
    <dbReference type="NCBI Taxonomy" id="221126"/>
    <lineage>
        <taxon>Bacteria</taxon>
        <taxon>Pseudomonadati</taxon>
        <taxon>Bacteroidota</taxon>
        <taxon>Flavobacteriia</taxon>
        <taxon>Flavobacteriales</taxon>
        <taxon>Flavobacteriaceae</taxon>
        <taxon>Algibacter</taxon>
    </lineage>
</organism>
<dbReference type="PANTHER" id="PTHR12526">
    <property type="entry name" value="GLYCOSYLTRANSFERASE"/>
    <property type="match status" value="1"/>
</dbReference>
<protein>
    <submittedName>
        <fullName evidence="2">Glycosyl transferase group 1</fullName>
    </submittedName>
</protein>
<dbReference type="OrthoDB" id="1395864at2"/>
<dbReference type="CDD" id="cd03801">
    <property type="entry name" value="GT4_PimA-like"/>
    <property type="match status" value="1"/>
</dbReference>
<proteinExistence type="predicted"/>
<dbReference type="Gene3D" id="3.40.50.2000">
    <property type="entry name" value="Glycogen Phosphorylase B"/>
    <property type="match status" value="2"/>
</dbReference>
<dbReference type="GO" id="GO:0016757">
    <property type="term" value="F:glycosyltransferase activity"/>
    <property type="evidence" value="ECO:0007669"/>
    <property type="project" value="InterPro"/>
</dbReference>
<dbReference type="Pfam" id="PF00534">
    <property type="entry name" value="Glycos_transf_1"/>
    <property type="match status" value="1"/>
</dbReference>
<comment type="caution">
    <text evidence="2">The sequence shown here is derived from an EMBL/GenBank/DDBJ whole genome shotgun (WGS) entry which is preliminary data.</text>
</comment>
<evidence type="ECO:0000259" key="1">
    <source>
        <dbReference type="Pfam" id="PF00534"/>
    </source>
</evidence>
<evidence type="ECO:0000313" key="2">
    <source>
        <dbReference type="EMBL" id="GAL61465.1"/>
    </source>
</evidence>
<dbReference type="RefSeq" id="WP_042503224.1">
    <property type="nucleotide sequence ID" value="NZ_BBNQ01000002.1"/>
</dbReference>
<dbReference type="EMBL" id="BBNQ01000002">
    <property type="protein sequence ID" value="GAL61465.1"/>
    <property type="molecule type" value="Genomic_DNA"/>
</dbReference>
<gene>
    <name evidence="2" type="ORF">JCM19300_4411</name>
</gene>
<dbReference type="InterPro" id="IPR001296">
    <property type="entry name" value="Glyco_trans_1"/>
</dbReference>
<feature type="domain" description="Glycosyl transferase family 1" evidence="1">
    <location>
        <begin position="199"/>
        <end position="352"/>
    </location>
</feature>
<evidence type="ECO:0000313" key="3">
    <source>
        <dbReference type="Proteomes" id="UP000029644"/>
    </source>
</evidence>
<sequence>MRFLIITHVFHKPKAQQWFAYAPYVREMNLWLNYVDEVEIVAPTTDTPISDIDIAYQHNKIKFTPIPSLAFINFSHGLKSLLAIPFILYKLFQVCKRADHIHLRCPGNIGLLGCMVQVFFPKKLKTAKYAGNWDPNAKQPLSYKLQKKILSNTTWTKNMTALVYGEWYNQAKNIKSFFTATFKNVDREAIRLRDYSADLHFIFVGSLVEGKRPLLAIQIVEALISRGTPSYLALYGDGILKAELQQYIDQNNLSNYIVLHGNQTSETIKAALKQSHFSILASKSEGWPKALAEAMFYGVIPIATSISCVPNMLDHGKRGLLIAPDLESAVNKIESCLLDKALLREQSINASEWSQQYTLDVFETEIKRLLTSN</sequence>
<keyword evidence="2" id="KW-0808">Transferase</keyword>
<dbReference type="AlphaFoldDB" id="A0A090V9G2"/>
<name>A0A090V9G2_9FLAO</name>
<dbReference type="Proteomes" id="UP000029644">
    <property type="component" value="Unassembled WGS sequence"/>
</dbReference>
<dbReference type="PANTHER" id="PTHR12526:SF630">
    <property type="entry name" value="GLYCOSYLTRANSFERASE"/>
    <property type="match status" value="1"/>
</dbReference>
<accession>A0A090V9G2</accession>